<dbReference type="GO" id="GO:0000209">
    <property type="term" value="P:protein polyubiquitination"/>
    <property type="evidence" value="ECO:0007669"/>
    <property type="project" value="TreeGrafter"/>
</dbReference>
<evidence type="ECO:0000256" key="2">
    <source>
        <dbReference type="PROSITE-ProRule" id="PRU00504"/>
    </source>
</evidence>
<dbReference type="EMBL" id="JAKMXF010000309">
    <property type="protein sequence ID" value="KAI6650884.1"/>
    <property type="molecule type" value="Genomic_DNA"/>
</dbReference>
<organism evidence="3 4">
    <name type="scientific">Oopsacas minuta</name>
    <dbReference type="NCBI Taxonomy" id="111878"/>
    <lineage>
        <taxon>Eukaryota</taxon>
        <taxon>Metazoa</taxon>
        <taxon>Porifera</taxon>
        <taxon>Hexactinellida</taxon>
        <taxon>Hexasterophora</taxon>
        <taxon>Lyssacinosida</taxon>
        <taxon>Leucopsacidae</taxon>
        <taxon>Oopsacas</taxon>
    </lineage>
</organism>
<name>A0AAV7JQR6_9METZ</name>
<dbReference type="InterPro" id="IPR050952">
    <property type="entry name" value="TRIM-NHL_E3_ligases"/>
</dbReference>
<keyword evidence="4" id="KW-1185">Reference proteome</keyword>
<evidence type="ECO:0000256" key="1">
    <source>
        <dbReference type="ARBA" id="ARBA00022737"/>
    </source>
</evidence>
<reference evidence="3 4" key="1">
    <citation type="journal article" date="2023" name="BMC Biol.">
        <title>The compact genome of the sponge Oopsacas minuta (Hexactinellida) is lacking key metazoan core genes.</title>
        <authorList>
            <person name="Santini S."/>
            <person name="Schenkelaars Q."/>
            <person name="Jourda C."/>
            <person name="Duchesne M."/>
            <person name="Belahbib H."/>
            <person name="Rocher C."/>
            <person name="Selva M."/>
            <person name="Riesgo A."/>
            <person name="Vervoort M."/>
            <person name="Leys S.P."/>
            <person name="Kodjabachian L."/>
            <person name="Le Bivic A."/>
            <person name="Borchiellini C."/>
            <person name="Claverie J.M."/>
            <person name="Renard E."/>
        </authorList>
    </citation>
    <scope>NUCLEOTIDE SEQUENCE [LARGE SCALE GENOMIC DNA]</scope>
    <source>
        <strain evidence="3">SPO-2</strain>
    </source>
</reference>
<dbReference type="InterPro" id="IPR001258">
    <property type="entry name" value="NHL_repeat"/>
</dbReference>
<dbReference type="GO" id="GO:0043161">
    <property type="term" value="P:proteasome-mediated ubiquitin-dependent protein catabolic process"/>
    <property type="evidence" value="ECO:0007669"/>
    <property type="project" value="TreeGrafter"/>
</dbReference>
<accession>A0AAV7JQR6</accession>
<comment type="caution">
    <text evidence="3">The sequence shown here is derived from an EMBL/GenBank/DDBJ whole genome shotgun (WGS) entry which is preliminary data.</text>
</comment>
<feature type="repeat" description="NHL" evidence="2">
    <location>
        <begin position="62"/>
        <end position="104"/>
    </location>
</feature>
<feature type="repeat" description="NHL" evidence="2">
    <location>
        <begin position="152"/>
        <end position="196"/>
    </location>
</feature>
<dbReference type="Gene3D" id="2.120.10.30">
    <property type="entry name" value="TolB, C-terminal domain"/>
    <property type="match status" value="2"/>
</dbReference>
<dbReference type="CDD" id="cd05819">
    <property type="entry name" value="NHL"/>
    <property type="match status" value="1"/>
</dbReference>
<dbReference type="PANTHER" id="PTHR24104">
    <property type="entry name" value="E3 UBIQUITIN-PROTEIN LIGASE NHLRC1-RELATED"/>
    <property type="match status" value="1"/>
</dbReference>
<evidence type="ECO:0000313" key="3">
    <source>
        <dbReference type="EMBL" id="KAI6650884.1"/>
    </source>
</evidence>
<dbReference type="PANTHER" id="PTHR24104:SF25">
    <property type="entry name" value="PROTEIN LIN-41"/>
    <property type="match status" value="1"/>
</dbReference>
<sequence length="237" mass="26906">MATANPPRDKENRENSEDTFELELGRVRKEIQSTFGEVNKLGDFVNKVRGIDYTSKKQPLVSVCKKGSGNEKLYNPLGVKIDNQTGNIYVADQWNHCVKVFDSTAKYLFKFGDSNGNGQMNYPMCLAICRNRILISQSSHCIMNYQLDGKFISRVGVSGDGELEFNYPWGITIDESNGDVYICDSSNNRIQILSDSLHYKSQFGKDILTEPLDIKLNRDNIFILDDQILVYTFSIKI</sequence>
<dbReference type="GO" id="GO:0061630">
    <property type="term" value="F:ubiquitin protein ligase activity"/>
    <property type="evidence" value="ECO:0007669"/>
    <property type="project" value="TreeGrafter"/>
</dbReference>
<evidence type="ECO:0000313" key="4">
    <source>
        <dbReference type="Proteomes" id="UP001165289"/>
    </source>
</evidence>
<dbReference type="Proteomes" id="UP001165289">
    <property type="component" value="Unassembled WGS sequence"/>
</dbReference>
<dbReference type="AlphaFoldDB" id="A0AAV7JQR6"/>
<dbReference type="Pfam" id="PF01436">
    <property type="entry name" value="NHL"/>
    <property type="match status" value="2"/>
</dbReference>
<protein>
    <submittedName>
        <fullName evidence="3">Uncharacterized protein</fullName>
    </submittedName>
</protein>
<dbReference type="SUPFAM" id="SSF63825">
    <property type="entry name" value="YWTD domain"/>
    <property type="match status" value="1"/>
</dbReference>
<dbReference type="InterPro" id="IPR011042">
    <property type="entry name" value="6-blade_b-propeller_TolB-like"/>
</dbReference>
<proteinExistence type="predicted"/>
<dbReference type="GO" id="GO:0008270">
    <property type="term" value="F:zinc ion binding"/>
    <property type="evidence" value="ECO:0007669"/>
    <property type="project" value="UniProtKB-KW"/>
</dbReference>
<gene>
    <name evidence="3" type="ORF">LOD99_5724</name>
</gene>
<dbReference type="PROSITE" id="PS51125">
    <property type="entry name" value="NHL"/>
    <property type="match status" value="2"/>
</dbReference>
<keyword evidence="1" id="KW-0677">Repeat</keyword>